<sequence>MITTQALVGIQGLILLAYGVYRYYMFLYARAKDKE</sequence>
<keyword evidence="3" id="KW-1185">Reference proteome</keyword>
<comment type="caution">
    <text evidence="2">The sequence shown here is derived from an EMBL/GenBank/DDBJ whole genome shotgun (WGS) entry which is preliminary data.</text>
</comment>
<gene>
    <name evidence="2" type="ORF">NB700_002367</name>
</gene>
<accession>A0ABT3DWB9</accession>
<keyword evidence="1" id="KW-0812">Transmembrane</keyword>
<keyword evidence="1" id="KW-0472">Membrane</keyword>
<evidence type="ECO:0000256" key="1">
    <source>
        <dbReference type="SAM" id="Phobius"/>
    </source>
</evidence>
<reference evidence="2 3" key="1">
    <citation type="submission" date="2022-06" db="EMBL/GenBank/DDBJ databases">
        <title>Dynamics of rice microbiomes reveals core vertical transmitted seed endophytes.</title>
        <authorList>
            <person name="Liao K."/>
            <person name="Zhang X."/>
        </authorList>
    </citation>
    <scope>NUCLEOTIDE SEQUENCE [LARGE SCALE GENOMIC DNA]</scope>
    <source>
        <strain evidence="2 3">YT10-10-1</strain>
    </source>
</reference>
<dbReference type="EMBL" id="JANFWR010000014">
    <property type="protein sequence ID" value="MCW0399811.1"/>
    <property type="molecule type" value="Genomic_DNA"/>
</dbReference>
<dbReference type="Proteomes" id="UP001320843">
    <property type="component" value="Unassembled WGS sequence"/>
</dbReference>
<organism evidence="2 3">
    <name type="scientific">Xanthomonas sacchari</name>
    <dbReference type="NCBI Taxonomy" id="56458"/>
    <lineage>
        <taxon>Bacteria</taxon>
        <taxon>Pseudomonadati</taxon>
        <taxon>Pseudomonadota</taxon>
        <taxon>Gammaproteobacteria</taxon>
        <taxon>Lysobacterales</taxon>
        <taxon>Lysobacteraceae</taxon>
        <taxon>Xanthomonas</taxon>
    </lineage>
</organism>
<keyword evidence="1" id="KW-1133">Transmembrane helix</keyword>
<evidence type="ECO:0000313" key="2">
    <source>
        <dbReference type="EMBL" id="MCW0399811.1"/>
    </source>
</evidence>
<name>A0ABT3DWB9_9XANT</name>
<feature type="transmembrane region" description="Helical" evidence="1">
    <location>
        <begin position="6"/>
        <end position="24"/>
    </location>
</feature>
<evidence type="ECO:0000313" key="3">
    <source>
        <dbReference type="Proteomes" id="UP001320843"/>
    </source>
</evidence>
<protein>
    <submittedName>
        <fullName evidence="2">Uncharacterized protein</fullName>
    </submittedName>
</protein>
<proteinExistence type="predicted"/>